<dbReference type="EMBL" id="ML208640">
    <property type="protein sequence ID" value="TFK61652.1"/>
    <property type="molecule type" value="Genomic_DNA"/>
</dbReference>
<gene>
    <name evidence="1" type="ORF">BDN72DRAFT_434883</name>
</gene>
<keyword evidence="2" id="KW-1185">Reference proteome</keyword>
<reference evidence="1 2" key="1">
    <citation type="journal article" date="2019" name="Nat. Ecol. Evol.">
        <title>Megaphylogeny resolves global patterns of mushroom evolution.</title>
        <authorList>
            <person name="Varga T."/>
            <person name="Krizsan K."/>
            <person name="Foldi C."/>
            <person name="Dima B."/>
            <person name="Sanchez-Garcia M."/>
            <person name="Sanchez-Ramirez S."/>
            <person name="Szollosi G.J."/>
            <person name="Szarkandi J.G."/>
            <person name="Papp V."/>
            <person name="Albert L."/>
            <person name="Andreopoulos W."/>
            <person name="Angelini C."/>
            <person name="Antonin V."/>
            <person name="Barry K.W."/>
            <person name="Bougher N.L."/>
            <person name="Buchanan P."/>
            <person name="Buyck B."/>
            <person name="Bense V."/>
            <person name="Catcheside P."/>
            <person name="Chovatia M."/>
            <person name="Cooper J."/>
            <person name="Damon W."/>
            <person name="Desjardin D."/>
            <person name="Finy P."/>
            <person name="Geml J."/>
            <person name="Haridas S."/>
            <person name="Hughes K."/>
            <person name="Justo A."/>
            <person name="Karasinski D."/>
            <person name="Kautmanova I."/>
            <person name="Kiss B."/>
            <person name="Kocsube S."/>
            <person name="Kotiranta H."/>
            <person name="LaButti K.M."/>
            <person name="Lechner B.E."/>
            <person name="Liimatainen K."/>
            <person name="Lipzen A."/>
            <person name="Lukacs Z."/>
            <person name="Mihaltcheva S."/>
            <person name="Morgado L.N."/>
            <person name="Niskanen T."/>
            <person name="Noordeloos M.E."/>
            <person name="Ohm R.A."/>
            <person name="Ortiz-Santana B."/>
            <person name="Ovrebo C."/>
            <person name="Racz N."/>
            <person name="Riley R."/>
            <person name="Savchenko A."/>
            <person name="Shiryaev A."/>
            <person name="Soop K."/>
            <person name="Spirin V."/>
            <person name="Szebenyi C."/>
            <person name="Tomsovsky M."/>
            <person name="Tulloss R.E."/>
            <person name="Uehling J."/>
            <person name="Grigoriev I.V."/>
            <person name="Vagvolgyi C."/>
            <person name="Papp T."/>
            <person name="Martin F.M."/>
            <person name="Miettinen O."/>
            <person name="Hibbett D.S."/>
            <person name="Nagy L.G."/>
        </authorList>
    </citation>
    <scope>NUCLEOTIDE SEQUENCE [LARGE SCALE GENOMIC DNA]</scope>
    <source>
        <strain evidence="1 2">NL-1719</strain>
    </source>
</reference>
<name>A0ACD3A7H7_9AGAR</name>
<protein>
    <submittedName>
        <fullName evidence="1">Uncharacterized protein</fullName>
    </submittedName>
</protein>
<proteinExistence type="predicted"/>
<evidence type="ECO:0000313" key="1">
    <source>
        <dbReference type="EMBL" id="TFK61652.1"/>
    </source>
</evidence>
<sequence>MAGTAVVNRSSVSALAFLAWDIVITFDDEVRVIWRQSWTPMKVLYFIIRYLSLLVQLSSLFTAGILIPSIRYTHFGCFIWQAYQGVGAILVILSTDVVLILRVHALYHGNKVIQRLLWVFYLGEAVSMVIGLKLTLDEMDWDDVCRVTTPAPMLSLVVGAAIAFQTILFVLTSIKFGIAVRAGWGHVPLVAILMRDGTWAFIVLFLVLAGALVLFVGNVGAYSCLLYGWLLTSVSACGYRVLLNMHDLSQPTPTGSTVGLSHHTSNELGVHFTTQFTEDTSVVSTQIPLPSEREVDEARTWSSRI</sequence>
<evidence type="ECO:0000313" key="2">
    <source>
        <dbReference type="Proteomes" id="UP000308600"/>
    </source>
</evidence>
<dbReference type="Proteomes" id="UP000308600">
    <property type="component" value="Unassembled WGS sequence"/>
</dbReference>
<accession>A0ACD3A7H7</accession>
<organism evidence="1 2">
    <name type="scientific">Pluteus cervinus</name>
    <dbReference type="NCBI Taxonomy" id="181527"/>
    <lineage>
        <taxon>Eukaryota</taxon>
        <taxon>Fungi</taxon>
        <taxon>Dikarya</taxon>
        <taxon>Basidiomycota</taxon>
        <taxon>Agaricomycotina</taxon>
        <taxon>Agaricomycetes</taxon>
        <taxon>Agaricomycetidae</taxon>
        <taxon>Agaricales</taxon>
        <taxon>Pluteineae</taxon>
        <taxon>Pluteaceae</taxon>
        <taxon>Pluteus</taxon>
    </lineage>
</organism>